<dbReference type="InterPro" id="IPR015341">
    <property type="entry name" value="Glyco_hydro_38_cen"/>
</dbReference>
<dbReference type="PANTHER" id="PTHR46017">
    <property type="entry name" value="ALPHA-MANNOSIDASE 2C1"/>
    <property type="match status" value="1"/>
</dbReference>
<dbReference type="Gene3D" id="2.60.40.2220">
    <property type="match status" value="1"/>
</dbReference>
<dbReference type="InterPro" id="IPR011682">
    <property type="entry name" value="Glyco_hydro_38_C"/>
</dbReference>
<dbReference type="InterPro" id="IPR054723">
    <property type="entry name" value="Ams1-like_N"/>
</dbReference>
<dbReference type="InterPro" id="IPR011013">
    <property type="entry name" value="Gal_mutarotase_sf_dom"/>
</dbReference>
<dbReference type="CDD" id="cd10789">
    <property type="entry name" value="GH38N_AMII_ER_cytosolic"/>
    <property type="match status" value="1"/>
</dbReference>
<gene>
    <name evidence="6" type="ORF">D1115_13340</name>
</gene>
<organism evidence="6 7">
    <name type="scientific">Vibrio alfacsensis</name>
    <dbReference type="NCBI Taxonomy" id="1074311"/>
    <lineage>
        <taxon>Bacteria</taxon>
        <taxon>Pseudomonadati</taxon>
        <taxon>Pseudomonadota</taxon>
        <taxon>Gammaproteobacteria</taxon>
        <taxon>Vibrionales</taxon>
        <taxon>Vibrionaceae</taxon>
        <taxon>Vibrio</taxon>
    </lineage>
</organism>
<dbReference type="PANTHER" id="PTHR46017:SF1">
    <property type="entry name" value="ALPHA-MANNOSIDASE 2C1"/>
    <property type="match status" value="1"/>
</dbReference>
<sequence length="1020" mass="115297">MYVPDNITALLNQIGHRIYQPLTELKIEGWLTKEPCSFANRDSGDYRRFNIGDSWGGLFDCAWFRLSGTVPKHEHDLVLMVDVGGEGLVLDSQANPVRGITNKISSYGIPPDKPGKWVIDLNSQPGEQFEVWVDAGCNDLFGYVQNGGVITDAHLGSCNTALKGLYYDLEVLIDWINGDEGFVSHQPKGVQARQELKLESNEARFSLFIQLMARVEQTLVHYTADEIAQCRAILSEVYDVPSNLGSVDITATGHAHLDLAWMWPLREGKRKAMRTFTTAVANLDKYQDYLFGASQYQLFEWVKQDYPQLFSRIQDHVKEGRFELQGCFWVESDLNLVSGESLIRQIMYGRQFTQAHFGQSVNYLWEPDVFGFTAALPQILAKSGVDYIASQKLSQNKINPFPHHTFRWQGLDGSEVIMHNFPEDTYDSRARATSSLKIEANYKEKHICPEALMVYGVGDGGGGPAEEHIERFHRIQDLEGLPKAQNGRVDSFFTRVEKYREQLPVMNGELYFEAHQGCFTTESRTKQGNRDMEYLLGQLEALMAVTGDNTYKAELDRLWKETLTLQFHDILPGSSIVRVYQEAEADYGKLVAITEQLISKLKYKFERGLNTSMFAIPHIVYNLAPFARNEWLKVKNVWQKVSIPAFSYRVVEANATPFNAPFAEPLKLENTQVKVEFNTQGQITSLFNKVLNYEFVSQPRGNLLTAYKERATEYAAWDFADDYRTSEATTLELFDSSAYVDGPLAVVKQCYRYKNSTLTQEICIVEGSARVEFSTRINWQDQDISLKANFPVTVQAEDAQCNIQFGVIDRPTHSYDSFAAAKDEIPAHRWVDVTNGQQGIALMADAKYGYRVKDQELEITMLRSQKKPGSEFGHSDDADYTAKNFGDIGEHSFSYFIATHAGDYREGGVVEQGYALRELQVSPIAVQQGEIKPIDSVVSCDNTAVVIETLKLAEDGNGVVVRLFETYGKNQRASVDLSYFGNEVAEVNMIEESDVFIGAREGKLELEFTPFEVKTLRITT</sequence>
<evidence type="ECO:0000313" key="6">
    <source>
        <dbReference type="EMBL" id="AXY02414.1"/>
    </source>
</evidence>
<feature type="domain" description="Glycoside hydrolase family 38 central" evidence="5">
    <location>
        <begin position="513"/>
        <end position="587"/>
    </location>
</feature>
<dbReference type="Proteomes" id="UP000262832">
    <property type="component" value="Chromosome I"/>
</dbReference>
<dbReference type="Gene3D" id="2.70.98.30">
    <property type="entry name" value="Golgi alpha-mannosidase II, domain 4"/>
    <property type="match status" value="1"/>
</dbReference>
<dbReference type="Pfam" id="PF07748">
    <property type="entry name" value="Glyco_hydro_38C"/>
    <property type="match status" value="1"/>
</dbReference>
<dbReference type="SMART" id="SM00872">
    <property type="entry name" value="Alpha-mann_mid"/>
    <property type="match status" value="1"/>
</dbReference>
<dbReference type="SUPFAM" id="SSF88713">
    <property type="entry name" value="Glycoside hydrolase/deacetylase"/>
    <property type="match status" value="1"/>
</dbReference>
<dbReference type="InterPro" id="IPR027291">
    <property type="entry name" value="Glyco_hydro_38_N_sf"/>
</dbReference>
<evidence type="ECO:0000256" key="4">
    <source>
        <dbReference type="ARBA" id="ARBA00023295"/>
    </source>
</evidence>
<dbReference type="Pfam" id="PF01074">
    <property type="entry name" value="Glyco_hydro_38N"/>
    <property type="match status" value="1"/>
</dbReference>
<dbReference type="Gene3D" id="1.20.1270.50">
    <property type="entry name" value="Glycoside hydrolase family 38, central domain"/>
    <property type="match status" value="1"/>
</dbReference>
<dbReference type="SUPFAM" id="SSF74650">
    <property type="entry name" value="Galactose mutarotase-like"/>
    <property type="match status" value="1"/>
</dbReference>
<comment type="similarity">
    <text evidence="1">Belongs to the glycosyl hydrolase 38 family.</text>
</comment>
<accession>A0ABM6YX08</accession>
<reference evidence="6 7" key="1">
    <citation type="submission" date="2018-08" db="EMBL/GenBank/DDBJ databases">
        <title>Genomic taxonomy of the Vibrionaceae family.</title>
        <authorList>
            <person name="Gomez-Gil B."/>
            <person name="Tanaka M."/>
            <person name="Sawabe T."/>
            <person name="Enciso-Ibarra K."/>
        </authorList>
    </citation>
    <scope>NUCLEOTIDE SEQUENCE [LARGE SCALE GENOMIC DNA]</scope>
    <source>
        <strain evidence="6 7">CAIM 1831</strain>
    </source>
</reference>
<evidence type="ECO:0000259" key="5">
    <source>
        <dbReference type="SMART" id="SM00872"/>
    </source>
</evidence>
<dbReference type="SUPFAM" id="SSF88688">
    <property type="entry name" value="Families 57/38 glycoside transferase middle domain"/>
    <property type="match status" value="1"/>
</dbReference>
<keyword evidence="4" id="KW-0326">Glycosidase</keyword>
<dbReference type="InterPro" id="IPR000602">
    <property type="entry name" value="Glyco_hydro_38_N"/>
</dbReference>
<dbReference type="InterPro" id="IPR037094">
    <property type="entry name" value="Glyco_hydro_38_cen_sf"/>
</dbReference>
<dbReference type="InterPro" id="IPR041147">
    <property type="entry name" value="GH38_C"/>
</dbReference>
<evidence type="ECO:0000313" key="7">
    <source>
        <dbReference type="Proteomes" id="UP000262832"/>
    </source>
</evidence>
<keyword evidence="3" id="KW-0378">Hydrolase</keyword>
<name>A0ABM6YX08_9VIBR</name>
<evidence type="ECO:0000256" key="3">
    <source>
        <dbReference type="ARBA" id="ARBA00022801"/>
    </source>
</evidence>
<keyword evidence="7" id="KW-1185">Reference proteome</keyword>
<dbReference type="Gene3D" id="3.20.110.10">
    <property type="entry name" value="Glycoside hydrolase 38, N terminal domain"/>
    <property type="match status" value="1"/>
</dbReference>
<dbReference type="Pfam" id="PF17677">
    <property type="entry name" value="Glyco_hydro38C2"/>
    <property type="match status" value="1"/>
</dbReference>
<dbReference type="Pfam" id="PF22907">
    <property type="entry name" value="Ams1-like_1st"/>
    <property type="match status" value="1"/>
</dbReference>
<dbReference type="Pfam" id="PF09261">
    <property type="entry name" value="Alpha-mann_mid"/>
    <property type="match status" value="1"/>
</dbReference>
<dbReference type="EMBL" id="CP032093">
    <property type="protein sequence ID" value="AXY02414.1"/>
    <property type="molecule type" value="Genomic_DNA"/>
</dbReference>
<evidence type="ECO:0000256" key="2">
    <source>
        <dbReference type="ARBA" id="ARBA00022723"/>
    </source>
</evidence>
<evidence type="ECO:0000256" key="1">
    <source>
        <dbReference type="ARBA" id="ARBA00009792"/>
    </source>
</evidence>
<keyword evidence="2" id="KW-0479">Metal-binding</keyword>
<protein>
    <submittedName>
        <fullName evidence="6">Alpha-mannosidase</fullName>
    </submittedName>
</protein>
<dbReference type="InterPro" id="IPR028995">
    <property type="entry name" value="Glyco_hydro_57/38_cen_sf"/>
</dbReference>
<dbReference type="InterPro" id="IPR011330">
    <property type="entry name" value="Glyco_hydro/deAcase_b/a-brl"/>
</dbReference>
<proteinExistence type="inferred from homology"/>